<protein>
    <submittedName>
        <fullName evidence="1">Uncharacterized protein</fullName>
    </submittedName>
</protein>
<comment type="caution">
    <text evidence="1">The sequence shown here is derived from an EMBL/GenBank/DDBJ whole genome shotgun (WGS) entry which is preliminary data.</text>
</comment>
<dbReference type="EMBL" id="WTYK01000008">
    <property type="protein sequence ID" value="MXP42575.1"/>
    <property type="molecule type" value="Genomic_DNA"/>
</dbReference>
<accession>A0A6I4V0Q3</accession>
<sequence>MDPVRPRVAIPAADPPDNITHVPFCTHFGALVLVGLFDDGHTLPLPQGMVQRRRRRTP</sequence>
<keyword evidence="2" id="KW-1185">Reference proteome</keyword>
<evidence type="ECO:0000313" key="2">
    <source>
        <dbReference type="Proteomes" id="UP000469159"/>
    </source>
</evidence>
<organism evidence="1 2">
    <name type="scientific">Croceibacterium soli</name>
    <dbReference type="NCBI Taxonomy" id="1739690"/>
    <lineage>
        <taxon>Bacteria</taxon>
        <taxon>Pseudomonadati</taxon>
        <taxon>Pseudomonadota</taxon>
        <taxon>Alphaproteobacteria</taxon>
        <taxon>Sphingomonadales</taxon>
        <taxon>Erythrobacteraceae</taxon>
        <taxon>Croceibacterium</taxon>
    </lineage>
</organism>
<proteinExistence type="predicted"/>
<dbReference type="AlphaFoldDB" id="A0A6I4V0Q3"/>
<dbReference type="Proteomes" id="UP000469159">
    <property type="component" value="Unassembled WGS sequence"/>
</dbReference>
<name>A0A6I4V0Q3_9SPHN</name>
<gene>
    <name evidence="1" type="ORF">GRI75_13095</name>
</gene>
<evidence type="ECO:0000313" key="1">
    <source>
        <dbReference type="EMBL" id="MXP42575.1"/>
    </source>
</evidence>
<reference evidence="1 2" key="1">
    <citation type="submission" date="2019-12" db="EMBL/GenBank/DDBJ databases">
        <title>Genomic-based taxomic classification of the family Erythrobacteraceae.</title>
        <authorList>
            <person name="Xu L."/>
        </authorList>
    </citation>
    <scope>NUCLEOTIDE SEQUENCE [LARGE SCALE GENOMIC DNA]</scope>
    <source>
        <strain evidence="1 2">MCCC 1K02066</strain>
    </source>
</reference>